<reference evidence="1 2" key="1">
    <citation type="submission" date="2014-04" db="EMBL/GenBank/DDBJ databases">
        <authorList>
            <consortium name="DOE Joint Genome Institute"/>
            <person name="Kuo A."/>
            <person name="Tarkka M."/>
            <person name="Buscot F."/>
            <person name="Kohler A."/>
            <person name="Nagy L.G."/>
            <person name="Floudas D."/>
            <person name="Copeland A."/>
            <person name="Barry K.W."/>
            <person name="Cichocki N."/>
            <person name="Veneault-Fourrey C."/>
            <person name="LaButti K."/>
            <person name="Lindquist E.A."/>
            <person name="Lipzen A."/>
            <person name="Lundell T."/>
            <person name="Morin E."/>
            <person name="Murat C."/>
            <person name="Sun H."/>
            <person name="Tunlid A."/>
            <person name="Henrissat B."/>
            <person name="Grigoriev I.V."/>
            <person name="Hibbett D.S."/>
            <person name="Martin F."/>
            <person name="Nordberg H.P."/>
            <person name="Cantor M.N."/>
            <person name="Hua S.X."/>
        </authorList>
    </citation>
    <scope>NUCLEOTIDE SEQUENCE [LARGE SCALE GENOMIC DNA]</scope>
    <source>
        <strain evidence="1 2">F 1598</strain>
    </source>
</reference>
<dbReference type="AlphaFoldDB" id="A0A0C3ES47"/>
<sequence length="74" mass="8767">MFHRPWAEQQSGSNYKVIISKRNITILTYGREVHPSGQQRARTDYWKALISMVFENNRTIQMSVLAWMLINTRP</sequence>
<dbReference type="EMBL" id="KN833047">
    <property type="protein sequence ID" value="KIM75405.1"/>
    <property type="molecule type" value="Genomic_DNA"/>
</dbReference>
<dbReference type="InParanoid" id="A0A0C3ES47"/>
<protein>
    <submittedName>
        <fullName evidence="1">Uncharacterized protein</fullName>
    </submittedName>
</protein>
<dbReference type="Proteomes" id="UP000054166">
    <property type="component" value="Unassembled WGS sequence"/>
</dbReference>
<evidence type="ECO:0000313" key="2">
    <source>
        <dbReference type="Proteomes" id="UP000054166"/>
    </source>
</evidence>
<proteinExistence type="predicted"/>
<evidence type="ECO:0000313" key="1">
    <source>
        <dbReference type="EMBL" id="KIM75405.1"/>
    </source>
</evidence>
<accession>A0A0C3ES47</accession>
<name>A0A0C3ES47_PILCF</name>
<organism evidence="1 2">
    <name type="scientific">Piloderma croceum (strain F 1598)</name>
    <dbReference type="NCBI Taxonomy" id="765440"/>
    <lineage>
        <taxon>Eukaryota</taxon>
        <taxon>Fungi</taxon>
        <taxon>Dikarya</taxon>
        <taxon>Basidiomycota</taxon>
        <taxon>Agaricomycotina</taxon>
        <taxon>Agaricomycetes</taxon>
        <taxon>Agaricomycetidae</taxon>
        <taxon>Atheliales</taxon>
        <taxon>Atheliaceae</taxon>
        <taxon>Piloderma</taxon>
    </lineage>
</organism>
<gene>
    <name evidence="1" type="ORF">PILCRDRAFT_827320</name>
</gene>
<keyword evidence="2" id="KW-1185">Reference proteome</keyword>
<dbReference type="HOGENOM" id="CLU_2688698_0_0_1"/>
<reference evidence="2" key="2">
    <citation type="submission" date="2015-01" db="EMBL/GenBank/DDBJ databases">
        <title>Evolutionary Origins and Diversification of the Mycorrhizal Mutualists.</title>
        <authorList>
            <consortium name="DOE Joint Genome Institute"/>
            <consortium name="Mycorrhizal Genomics Consortium"/>
            <person name="Kohler A."/>
            <person name="Kuo A."/>
            <person name="Nagy L.G."/>
            <person name="Floudas D."/>
            <person name="Copeland A."/>
            <person name="Barry K.W."/>
            <person name="Cichocki N."/>
            <person name="Veneault-Fourrey C."/>
            <person name="LaButti K."/>
            <person name="Lindquist E.A."/>
            <person name="Lipzen A."/>
            <person name="Lundell T."/>
            <person name="Morin E."/>
            <person name="Murat C."/>
            <person name="Riley R."/>
            <person name="Ohm R."/>
            <person name="Sun H."/>
            <person name="Tunlid A."/>
            <person name="Henrissat B."/>
            <person name="Grigoriev I.V."/>
            <person name="Hibbett D.S."/>
            <person name="Martin F."/>
        </authorList>
    </citation>
    <scope>NUCLEOTIDE SEQUENCE [LARGE SCALE GENOMIC DNA]</scope>
    <source>
        <strain evidence="2">F 1598</strain>
    </source>
</reference>